<proteinExistence type="predicted"/>
<keyword evidence="4" id="KW-0805">Transcription regulation</keyword>
<evidence type="ECO:0000256" key="1">
    <source>
        <dbReference type="ARBA" id="ARBA00018672"/>
    </source>
</evidence>
<dbReference type="GO" id="GO:0032993">
    <property type="term" value="C:protein-DNA complex"/>
    <property type="evidence" value="ECO:0007669"/>
    <property type="project" value="TreeGrafter"/>
</dbReference>
<dbReference type="InterPro" id="IPR016032">
    <property type="entry name" value="Sig_transdc_resp-reg_C-effctor"/>
</dbReference>
<keyword evidence="13" id="KW-1185">Reference proteome</keyword>
<comment type="function">
    <text evidence="7">May play the central regulatory role in sporulation. It may be an element of the effector pathway responsible for the activation of sporulation genes in response to nutritional stress. Spo0A may act in concert with spo0H (a sigma factor) to control the expression of some genes that are critical to the sporulation process.</text>
</comment>
<dbReference type="InterPro" id="IPR039420">
    <property type="entry name" value="WalR-like"/>
</dbReference>
<sequence length="230" mass="26785">MNILIVEDEQDIRELLEIHLSKEGYKIFTAEDGLQALDIFESKDIDIALLDVMIPKIDGFKVLEKIRETSEIPVIFITAREEESDKILGLGLGADDYVIKPFSPIEIIARVKAQLRRYYKYSNKTHKTAIVVGELMLDKDSCCIYKNNIPLALNPKEYRLLEFILENPGKVYTKKQLYEIVWCNPYYGDSNTIMVHISHIREKIEEDPKNPKYLKTIRCIGYKMELQHNE</sequence>
<evidence type="ECO:0000313" key="12">
    <source>
        <dbReference type="EMBL" id="APC42426.1"/>
    </source>
</evidence>
<protein>
    <recommendedName>
        <fullName evidence="1">Stage 0 sporulation protein A homolog</fullName>
    </recommendedName>
</protein>
<evidence type="ECO:0000256" key="2">
    <source>
        <dbReference type="ARBA" id="ARBA00022553"/>
    </source>
</evidence>
<dbReference type="InterPro" id="IPR001867">
    <property type="entry name" value="OmpR/PhoB-type_DNA-bd"/>
</dbReference>
<evidence type="ECO:0000256" key="5">
    <source>
        <dbReference type="ARBA" id="ARBA00023125"/>
    </source>
</evidence>
<dbReference type="SUPFAM" id="SSF46894">
    <property type="entry name" value="C-terminal effector domain of the bipartite response regulators"/>
    <property type="match status" value="1"/>
</dbReference>
<dbReference type="InterPro" id="IPR036388">
    <property type="entry name" value="WH-like_DNA-bd_sf"/>
</dbReference>
<feature type="domain" description="OmpR/PhoB-type" evidence="11">
    <location>
        <begin position="127"/>
        <end position="226"/>
    </location>
</feature>
<dbReference type="Pfam" id="PF00486">
    <property type="entry name" value="Trans_reg_C"/>
    <property type="match status" value="1"/>
</dbReference>
<evidence type="ECO:0000256" key="4">
    <source>
        <dbReference type="ARBA" id="ARBA00023015"/>
    </source>
</evidence>
<dbReference type="Gene3D" id="1.10.10.10">
    <property type="entry name" value="Winged helix-like DNA-binding domain superfamily/Winged helix DNA-binding domain"/>
    <property type="match status" value="1"/>
</dbReference>
<feature type="domain" description="Response regulatory" evidence="10">
    <location>
        <begin position="2"/>
        <end position="115"/>
    </location>
</feature>
<keyword evidence="3" id="KW-0902">Two-component regulatory system</keyword>
<reference evidence="13" key="1">
    <citation type="journal article" date="2016" name="Front. Microbiol.">
        <title>Complete Genome Sequence of Clostridium estertheticum DSM 8809, a Microbe Identified in Spoiled Vacuum Packed Beef.</title>
        <authorList>
            <person name="Yu Z."/>
            <person name="Gunn L."/>
            <person name="Brennan E."/>
            <person name="Reid R."/>
            <person name="Wall P.G."/>
            <person name="Gaora O.P."/>
            <person name="Hurley D."/>
            <person name="Bolton D."/>
            <person name="Fanning S."/>
        </authorList>
    </citation>
    <scope>NUCLEOTIDE SEQUENCE [LARGE SCALE GENOMIC DNA]</scope>
    <source>
        <strain evidence="13">DSM 8809</strain>
    </source>
</reference>
<dbReference type="KEGG" id="ceu:A7L45_21470"/>
<dbReference type="STRING" id="1552.A7L45_21470"/>
<dbReference type="GO" id="GO:0000156">
    <property type="term" value="F:phosphorelay response regulator activity"/>
    <property type="evidence" value="ECO:0007669"/>
    <property type="project" value="TreeGrafter"/>
</dbReference>
<keyword evidence="5 9" id="KW-0238">DNA-binding</keyword>
<dbReference type="PANTHER" id="PTHR48111">
    <property type="entry name" value="REGULATOR OF RPOS"/>
    <property type="match status" value="1"/>
</dbReference>
<dbReference type="Gene3D" id="6.10.250.690">
    <property type="match status" value="1"/>
</dbReference>
<dbReference type="Gene3D" id="3.40.50.2300">
    <property type="match status" value="1"/>
</dbReference>
<organism evidence="12 13">
    <name type="scientific">Clostridium estertheticum subsp. estertheticum</name>
    <dbReference type="NCBI Taxonomy" id="1552"/>
    <lineage>
        <taxon>Bacteria</taxon>
        <taxon>Bacillati</taxon>
        <taxon>Bacillota</taxon>
        <taxon>Clostridia</taxon>
        <taxon>Eubacteriales</taxon>
        <taxon>Clostridiaceae</taxon>
        <taxon>Clostridium</taxon>
    </lineage>
</organism>
<dbReference type="GO" id="GO:0006355">
    <property type="term" value="P:regulation of DNA-templated transcription"/>
    <property type="evidence" value="ECO:0007669"/>
    <property type="project" value="InterPro"/>
</dbReference>
<evidence type="ECO:0000256" key="3">
    <source>
        <dbReference type="ARBA" id="ARBA00023012"/>
    </source>
</evidence>
<evidence type="ECO:0000313" key="13">
    <source>
        <dbReference type="Proteomes" id="UP000182569"/>
    </source>
</evidence>
<dbReference type="InterPro" id="IPR001789">
    <property type="entry name" value="Sig_transdc_resp-reg_receiver"/>
</dbReference>
<dbReference type="FunFam" id="3.40.50.2300:FF:000001">
    <property type="entry name" value="DNA-binding response regulator PhoB"/>
    <property type="match status" value="1"/>
</dbReference>
<dbReference type="InterPro" id="IPR011006">
    <property type="entry name" value="CheY-like_superfamily"/>
</dbReference>
<dbReference type="OrthoDB" id="9790442at2"/>
<evidence type="ECO:0000256" key="6">
    <source>
        <dbReference type="ARBA" id="ARBA00023163"/>
    </source>
</evidence>
<gene>
    <name evidence="12" type="ORF">A7L45_21470</name>
</gene>
<feature type="modified residue" description="4-aspartylphosphate" evidence="8">
    <location>
        <position position="51"/>
    </location>
</feature>
<dbReference type="Proteomes" id="UP000182569">
    <property type="component" value="Chromosome"/>
</dbReference>
<dbReference type="AlphaFoldDB" id="A0A1J0GLZ1"/>
<keyword evidence="2 8" id="KW-0597">Phosphoprotein</keyword>
<evidence type="ECO:0000256" key="9">
    <source>
        <dbReference type="PROSITE-ProRule" id="PRU01091"/>
    </source>
</evidence>
<evidence type="ECO:0000259" key="11">
    <source>
        <dbReference type="PROSITE" id="PS51755"/>
    </source>
</evidence>
<dbReference type="GO" id="GO:0000976">
    <property type="term" value="F:transcription cis-regulatory region binding"/>
    <property type="evidence" value="ECO:0007669"/>
    <property type="project" value="TreeGrafter"/>
</dbReference>
<dbReference type="CDD" id="cd00383">
    <property type="entry name" value="trans_reg_C"/>
    <property type="match status" value="1"/>
</dbReference>
<dbReference type="Pfam" id="PF00072">
    <property type="entry name" value="Response_reg"/>
    <property type="match status" value="1"/>
</dbReference>
<dbReference type="EMBL" id="CP015756">
    <property type="protein sequence ID" value="APC42426.1"/>
    <property type="molecule type" value="Genomic_DNA"/>
</dbReference>
<keyword evidence="6" id="KW-0804">Transcription</keyword>
<dbReference type="PROSITE" id="PS51755">
    <property type="entry name" value="OMPR_PHOB"/>
    <property type="match status" value="1"/>
</dbReference>
<dbReference type="RefSeq" id="WP_071614711.1">
    <property type="nucleotide sequence ID" value="NZ_CP015756.1"/>
</dbReference>
<dbReference type="GO" id="GO:0005829">
    <property type="term" value="C:cytosol"/>
    <property type="evidence" value="ECO:0007669"/>
    <property type="project" value="TreeGrafter"/>
</dbReference>
<name>A0A1J0GLZ1_9CLOT</name>
<dbReference type="SUPFAM" id="SSF52172">
    <property type="entry name" value="CheY-like"/>
    <property type="match status" value="1"/>
</dbReference>
<evidence type="ECO:0000256" key="8">
    <source>
        <dbReference type="PROSITE-ProRule" id="PRU00169"/>
    </source>
</evidence>
<evidence type="ECO:0000256" key="7">
    <source>
        <dbReference type="ARBA" id="ARBA00024867"/>
    </source>
</evidence>
<dbReference type="PANTHER" id="PTHR48111:SF40">
    <property type="entry name" value="PHOSPHATE REGULON TRANSCRIPTIONAL REGULATORY PROTEIN PHOB"/>
    <property type="match status" value="1"/>
</dbReference>
<dbReference type="SMART" id="SM00448">
    <property type="entry name" value="REC"/>
    <property type="match status" value="1"/>
</dbReference>
<dbReference type="FunFam" id="1.10.10.10:FF:000018">
    <property type="entry name" value="DNA-binding response regulator ResD"/>
    <property type="match status" value="1"/>
</dbReference>
<accession>A0A1J0GLZ1</accession>
<feature type="DNA-binding region" description="OmpR/PhoB-type" evidence="9">
    <location>
        <begin position="127"/>
        <end position="226"/>
    </location>
</feature>
<dbReference type="PROSITE" id="PS50110">
    <property type="entry name" value="RESPONSE_REGULATORY"/>
    <property type="match status" value="1"/>
</dbReference>
<evidence type="ECO:0000259" key="10">
    <source>
        <dbReference type="PROSITE" id="PS50110"/>
    </source>
</evidence>
<dbReference type="SMART" id="SM00862">
    <property type="entry name" value="Trans_reg_C"/>
    <property type="match status" value="1"/>
</dbReference>